<dbReference type="Pfam" id="PF00933">
    <property type="entry name" value="Glyco_hydro_3"/>
    <property type="match status" value="1"/>
</dbReference>
<dbReference type="EMBL" id="FOTI01000027">
    <property type="protein sequence ID" value="SFL72497.1"/>
    <property type="molecule type" value="Genomic_DNA"/>
</dbReference>
<dbReference type="FunFam" id="2.60.40.10:FF:000495">
    <property type="entry name" value="Periplasmic beta-glucosidase"/>
    <property type="match status" value="1"/>
</dbReference>
<dbReference type="Pfam" id="PF01915">
    <property type="entry name" value="Glyco_hydro_3_C"/>
    <property type="match status" value="1"/>
</dbReference>
<evidence type="ECO:0000256" key="1">
    <source>
        <dbReference type="ARBA" id="ARBA00005336"/>
    </source>
</evidence>
<dbReference type="PANTHER" id="PTHR30620">
    <property type="entry name" value="PERIPLASMIC BETA-GLUCOSIDASE-RELATED"/>
    <property type="match status" value="1"/>
</dbReference>
<dbReference type="RefSeq" id="WP_089861956.1">
    <property type="nucleotide sequence ID" value="NZ_FOTI01000027.1"/>
</dbReference>
<evidence type="ECO:0000259" key="4">
    <source>
        <dbReference type="SMART" id="SM01217"/>
    </source>
</evidence>
<dbReference type="InterPro" id="IPR001764">
    <property type="entry name" value="Glyco_hydro_3_N"/>
</dbReference>
<dbReference type="PROSITE" id="PS00775">
    <property type="entry name" value="GLYCOSYL_HYDROL_F3"/>
    <property type="match status" value="1"/>
</dbReference>
<dbReference type="InterPro" id="IPR019800">
    <property type="entry name" value="Glyco_hydro_3_AS"/>
</dbReference>
<reference evidence="5 6" key="1">
    <citation type="submission" date="2016-10" db="EMBL/GenBank/DDBJ databases">
        <authorList>
            <person name="de Groot N.N."/>
        </authorList>
    </citation>
    <scope>NUCLEOTIDE SEQUENCE [LARGE SCALE GENOMIC DNA]</scope>
    <source>
        <strain evidence="5 6">ATCC 51327</strain>
    </source>
</reference>
<dbReference type="GO" id="GO:0009251">
    <property type="term" value="P:glucan catabolic process"/>
    <property type="evidence" value="ECO:0007669"/>
    <property type="project" value="TreeGrafter"/>
</dbReference>
<keyword evidence="3" id="KW-0326">Glycosidase</keyword>
<dbReference type="Gene3D" id="3.40.50.1700">
    <property type="entry name" value="Glycoside hydrolase family 3 C-terminal domain"/>
    <property type="match status" value="1"/>
</dbReference>
<dbReference type="InterPro" id="IPR036962">
    <property type="entry name" value="Glyco_hydro_3_N_sf"/>
</dbReference>
<dbReference type="OrthoDB" id="9805821at2"/>
<dbReference type="PANTHER" id="PTHR30620:SF123">
    <property type="entry name" value="BETA-XYLOSIDASE"/>
    <property type="match status" value="1"/>
</dbReference>
<dbReference type="SUPFAM" id="SSF51445">
    <property type="entry name" value="(Trans)glycosidases"/>
    <property type="match status" value="1"/>
</dbReference>
<dbReference type="InterPro" id="IPR002772">
    <property type="entry name" value="Glyco_hydro_3_C"/>
</dbReference>
<evidence type="ECO:0000313" key="5">
    <source>
        <dbReference type="EMBL" id="SFL72497.1"/>
    </source>
</evidence>
<dbReference type="PRINTS" id="PR00133">
    <property type="entry name" value="GLHYDRLASE3"/>
</dbReference>
<sequence length="783" mass="85829">MTKFDLKGYTAAEKVEILISEMTLEEKVAQLGSVGPDKIMEAGKFSQQKAEKYLKNGIGQITRIAGASALEPEKAAELANQVQKYLAEETRLGIPALIHEECLSGYMGKGGTTFPQSIGIASSWEPELLKRQTDVIRKQLRSIGAHLALSPVADVARDLRWGRVEETFGEDPYLVAEMVNAYVAGLQGEKLSEGIIATLKHFAGHSYSEGGRNHAPVNLSERELRETFLFPFEAAIKTAKAGSVMNAYHDIDGIPCAASRQLLTDILRGEWGFDGIVVSDYWSIKMLYNEHKIAVDLQEAGIKALSAGLDIELPETECYGHNLVKAVKEGLISEKIIDQAVSRHLLTKFKTNIFEKRYVNTDQINSLFETPAQRELARESSRKTMVLLKNESAILPLSKQIESIALIGPSAASTRNLLGDYAYSAHVDSKEDAVDIVSIMAGIKAKISSETKLNYAAGCNIMDQNKDGFSQAVKAAQASQVAVVVVGGKSGLSGMGENENSEDEVVDFEGGAFLSELQNTTDTTGEHHDRTSLNLPGVQEELVKEIVKTGTPVIVVFVNGRPLSSQWIAENAAAILEAWLPGEEGGNGVADILFGDYNPGGKLPVSIPKNVGQLPIHYNRRHMSHYRDYVFTGNRPLYPFGFGLSYTEFAYANLQISPQKFSGNSEITIQAEIENIGQCSGTEVVQLYVQDKIASLTRPLKSLKGFKRVELAAGEKKRISFILKAEQLAFYDKDMNLVVEPGEFEFMLGSSSTDIRLTNLVELIGDKIELTAERNFFSKVKLN</sequence>
<gene>
    <name evidence="5" type="ORF">SAMN02983006_01877</name>
</gene>
<dbReference type="SUPFAM" id="SSF52279">
    <property type="entry name" value="Beta-D-glucan exohydrolase, C-terminal domain"/>
    <property type="match status" value="1"/>
</dbReference>
<dbReference type="Gene3D" id="2.60.40.10">
    <property type="entry name" value="Immunoglobulins"/>
    <property type="match status" value="1"/>
</dbReference>
<dbReference type="GO" id="GO:0008422">
    <property type="term" value="F:beta-glucosidase activity"/>
    <property type="evidence" value="ECO:0007669"/>
    <property type="project" value="UniProtKB-ARBA"/>
</dbReference>
<organism evidence="5 6">
    <name type="scientific">Halanaerobium salsuginis</name>
    <dbReference type="NCBI Taxonomy" id="29563"/>
    <lineage>
        <taxon>Bacteria</taxon>
        <taxon>Bacillati</taxon>
        <taxon>Bacillota</taxon>
        <taxon>Clostridia</taxon>
        <taxon>Halanaerobiales</taxon>
        <taxon>Halanaerobiaceae</taxon>
        <taxon>Halanaerobium</taxon>
    </lineage>
</organism>
<dbReference type="Proteomes" id="UP000199006">
    <property type="component" value="Unassembled WGS sequence"/>
</dbReference>
<evidence type="ECO:0000313" key="6">
    <source>
        <dbReference type="Proteomes" id="UP000199006"/>
    </source>
</evidence>
<dbReference type="Pfam" id="PF14310">
    <property type="entry name" value="Fn3-like"/>
    <property type="match status" value="1"/>
</dbReference>
<dbReference type="InterPro" id="IPR036881">
    <property type="entry name" value="Glyco_hydro_3_C_sf"/>
</dbReference>
<keyword evidence="2 3" id="KW-0378">Hydrolase</keyword>
<feature type="domain" description="Fibronectin type III-like" evidence="4">
    <location>
        <begin position="683"/>
        <end position="752"/>
    </location>
</feature>
<keyword evidence="6" id="KW-1185">Reference proteome</keyword>
<name>A0A1I4K1N3_9FIRM</name>
<evidence type="ECO:0000256" key="3">
    <source>
        <dbReference type="RuleBase" id="RU361161"/>
    </source>
</evidence>
<dbReference type="Gene3D" id="3.20.20.300">
    <property type="entry name" value="Glycoside hydrolase, family 3, N-terminal domain"/>
    <property type="match status" value="1"/>
</dbReference>
<dbReference type="FunFam" id="3.40.50.1700:FF:000009">
    <property type="entry name" value="Periplasmic beta-glucosidase"/>
    <property type="match status" value="1"/>
</dbReference>
<protein>
    <submittedName>
        <fullName evidence="5">Beta-glucosidase</fullName>
    </submittedName>
</protein>
<proteinExistence type="inferred from homology"/>
<comment type="similarity">
    <text evidence="1 3">Belongs to the glycosyl hydrolase 3 family.</text>
</comment>
<dbReference type="InterPro" id="IPR051915">
    <property type="entry name" value="Cellulose_Degrad_GH3"/>
</dbReference>
<dbReference type="InterPro" id="IPR013783">
    <property type="entry name" value="Ig-like_fold"/>
</dbReference>
<accession>A0A1I4K1N3</accession>
<dbReference type="STRING" id="29563.SAMN02983006_01877"/>
<dbReference type="InterPro" id="IPR017853">
    <property type="entry name" value="GH"/>
</dbReference>
<evidence type="ECO:0000256" key="2">
    <source>
        <dbReference type="ARBA" id="ARBA00022801"/>
    </source>
</evidence>
<dbReference type="SMART" id="SM01217">
    <property type="entry name" value="Fn3_like"/>
    <property type="match status" value="1"/>
</dbReference>
<dbReference type="InterPro" id="IPR026891">
    <property type="entry name" value="Fn3-like"/>
</dbReference>
<dbReference type="AlphaFoldDB" id="A0A1I4K1N3"/>